<dbReference type="InterPro" id="IPR058763">
    <property type="entry name" value="RRM_RDR1/2-like"/>
</dbReference>
<dbReference type="PANTHER" id="PTHR23079">
    <property type="entry name" value="RNA-DEPENDENT RNA POLYMERASE"/>
    <property type="match status" value="1"/>
</dbReference>
<proteinExistence type="inferred from homology"/>
<reference evidence="6 7" key="1">
    <citation type="submission" date="2019-09" db="EMBL/GenBank/DDBJ databases">
        <title>A chromosome-level genome assembly of the Chinese tupelo Nyssa sinensis.</title>
        <authorList>
            <person name="Yang X."/>
            <person name="Kang M."/>
            <person name="Yang Y."/>
            <person name="Xiong H."/>
            <person name="Wang M."/>
            <person name="Zhang Z."/>
            <person name="Wang Z."/>
            <person name="Wu H."/>
            <person name="Ma T."/>
            <person name="Liu J."/>
            <person name="Xi Z."/>
        </authorList>
    </citation>
    <scope>NUCLEOTIDE SEQUENCE [LARGE SCALE GENOMIC DNA]</scope>
    <source>
        <strain evidence="6">J267</strain>
        <tissue evidence="6">Leaf</tissue>
    </source>
</reference>
<evidence type="ECO:0000256" key="1">
    <source>
        <dbReference type="RuleBase" id="RU363098"/>
    </source>
</evidence>
<dbReference type="InterPro" id="IPR007855">
    <property type="entry name" value="RDRP"/>
</dbReference>
<keyword evidence="1" id="KW-0694">RNA-binding</keyword>
<evidence type="ECO:0000313" key="6">
    <source>
        <dbReference type="EMBL" id="KAA8532479.1"/>
    </source>
</evidence>
<dbReference type="EC" id="2.7.7.48" evidence="1"/>
<comment type="similarity">
    <text evidence="1">Belongs to the RdRP family.</text>
</comment>
<evidence type="ECO:0000259" key="2">
    <source>
        <dbReference type="Pfam" id="PF05183"/>
    </source>
</evidence>
<name>A0A5J5AQD8_9ASTE</name>
<protein>
    <recommendedName>
        <fullName evidence="1">RNA-dependent RNA polymerase</fullName>
        <ecNumber evidence="1">2.7.7.48</ecNumber>
    </recommendedName>
</protein>
<keyword evidence="7" id="KW-1185">Reference proteome</keyword>
<dbReference type="OrthoDB" id="1602082at2759"/>
<dbReference type="InterPro" id="IPR057596">
    <property type="entry name" value="RDRP_core"/>
</dbReference>
<comment type="function">
    <text evidence="1">Probably involved in the RNA silencing pathway and required for the generation of small interfering RNAs (siRNAs).</text>
</comment>
<dbReference type="GO" id="GO:0003968">
    <property type="term" value="F:RNA-directed RNA polymerase activity"/>
    <property type="evidence" value="ECO:0007669"/>
    <property type="project" value="UniProtKB-KW"/>
</dbReference>
<comment type="catalytic activity">
    <reaction evidence="1">
        <text>RNA(n) + a ribonucleoside 5'-triphosphate = RNA(n+1) + diphosphate</text>
        <dbReference type="Rhea" id="RHEA:21248"/>
        <dbReference type="Rhea" id="RHEA-COMP:14527"/>
        <dbReference type="Rhea" id="RHEA-COMP:17342"/>
        <dbReference type="ChEBI" id="CHEBI:33019"/>
        <dbReference type="ChEBI" id="CHEBI:61557"/>
        <dbReference type="ChEBI" id="CHEBI:140395"/>
        <dbReference type="EC" id="2.7.7.48"/>
    </reaction>
</comment>
<feature type="domain" description="RDR1/2-like PH-like" evidence="3">
    <location>
        <begin position="126"/>
        <end position="268"/>
    </location>
</feature>
<organism evidence="6 7">
    <name type="scientific">Nyssa sinensis</name>
    <dbReference type="NCBI Taxonomy" id="561372"/>
    <lineage>
        <taxon>Eukaryota</taxon>
        <taxon>Viridiplantae</taxon>
        <taxon>Streptophyta</taxon>
        <taxon>Embryophyta</taxon>
        <taxon>Tracheophyta</taxon>
        <taxon>Spermatophyta</taxon>
        <taxon>Magnoliopsida</taxon>
        <taxon>eudicotyledons</taxon>
        <taxon>Gunneridae</taxon>
        <taxon>Pentapetalae</taxon>
        <taxon>asterids</taxon>
        <taxon>Cornales</taxon>
        <taxon>Nyssaceae</taxon>
        <taxon>Nyssa</taxon>
    </lineage>
</organism>
<keyword evidence="1" id="KW-0808">Transferase</keyword>
<dbReference type="AlphaFoldDB" id="A0A5J5AQD8"/>
<keyword evidence="1" id="KW-0696">RNA-directed RNA polymerase</keyword>
<gene>
    <name evidence="6" type="ORF">F0562_032521</name>
</gene>
<keyword evidence="1" id="KW-0943">RNA-mediated gene silencing</keyword>
<dbReference type="Pfam" id="PF26252">
    <property type="entry name" value="RdRP_helical"/>
    <property type="match status" value="1"/>
</dbReference>
<feature type="domain" description="RDR1/2-like RRM" evidence="4">
    <location>
        <begin position="54"/>
        <end position="105"/>
    </location>
</feature>
<evidence type="ECO:0000259" key="5">
    <source>
        <dbReference type="Pfam" id="PF26252"/>
    </source>
</evidence>
<evidence type="ECO:0000259" key="4">
    <source>
        <dbReference type="Pfam" id="PF26250"/>
    </source>
</evidence>
<dbReference type="GO" id="GO:0003723">
    <property type="term" value="F:RNA binding"/>
    <property type="evidence" value="ECO:0007669"/>
    <property type="project" value="UniProtKB-KW"/>
</dbReference>
<dbReference type="GO" id="GO:0030422">
    <property type="term" value="P:siRNA processing"/>
    <property type="evidence" value="ECO:0007669"/>
    <property type="project" value="TreeGrafter"/>
</dbReference>
<accession>A0A5J5AQD8</accession>
<evidence type="ECO:0000259" key="3">
    <source>
        <dbReference type="Pfam" id="PF24823"/>
    </source>
</evidence>
<dbReference type="GO" id="GO:0031380">
    <property type="term" value="C:nuclear RNA-directed RNA polymerase complex"/>
    <property type="evidence" value="ECO:0007669"/>
    <property type="project" value="TreeGrafter"/>
</dbReference>
<dbReference type="Pfam" id="PF05183">
    <property type="entry name" value="RdRP"/>
    <property type="match status" value="1"/>
</dbReference>
<feature type="domain" description="RDRP helical" evidence="5">
    <location>
        <begin position="286"/>
        <end position="365"/>
    </location>
</feature>
<dbReference type="InterPro" id="IPR057590">
    <property type="entry name" value="PH_RDR1/2-like"/>
</dbReference>
<dbReference type="InterPro" id="IPR058751">
    <property type="entry name" value="RDRP_helical"/>
</dbReference>
<dbReference type="Proteomes" id="UP000325577">
    <property type="component" value="Linkage Group LG19"/>
</dbReference>
<dbReference type="PANTHER" id="PTHR23079:SF1">
    <property type="entry name" value="RNA-DEPENDENT RNA POLYMERASE 1"/>
    <property type="match status" value="1"/>
</dbReference>
<dbReference type="Pfam" id="PF24823">
    <property type="entry name" value="PH_RDR2"/>
    <property type="match status" value="1"/>
</dbReference>
<dbReference type="EMBL" id="CM018042">
    <property type="protein sequence ID" value="KAA8532479.1"/>
    <property type="molecule type" value="Genomic_DNA"/>
</dbReference>
<keyword evidence="1" id="KW-0548">Nucleotidyltransferase</keyword>
<feature type="domain" description="RDRP core" evidence="2">
    <location>
        <begin position="388"/>
        <end position="432"/>
    </location>
</feature>
<evidence type="ECO:0000313" key="7">
    <source>
        <dbReference type="Proteomes" id="UP000325577"/>
    </source>
</evidence>
<dbReference type="Pfam" id="PF26250">
    <property type="entry name" value="RRM_RdRP1_2"/>
    <property type="match status" value="1"/>
</dbReference>
<sequence length="461" mass="52750">MYVYTGLPLEKYYKVASSAGSSSALFIDSRIVAVEVAALSDKITWTGWVRPFMCKGTVDAVEVWQSKKGRACAKVQFTTTGSAEYIISLANQRLWYGSSYLKAWAMDSDIMPKSNAYLHIMEGMTLHSGCQISREKFSVLWDTENVTVKFGLGLRKMHFLLSYLSVEYKLELSYENIWQIELHCPRGQTAKFLIIQLLGAPRIYEKLEDSVFSFFKETTDDQWFRGIDFTPFCCLGQSSALCLEFPYGVPLPDFGEHFAYYKENENQFILESGFSFSHNLDLVPIVGPPQECELPYKILFKICSLVQHGSLPGPALDINFFRLVDPQTIDIAYIEHALEKLYYLKDCCYEPVRWLTEQYGKYLTSRQLPKPPAITLDAGLVYVRRVLVTPCKVYFCGPEVNVSNRVLRNYPEDIDNFLRVSFVDEELAKLYSTDLSPRIASSMRKGKLAFIIGYCRFLKMA</sequence>